<accession>A0A139IA03</accession>
<organism evidence="2 3">
    <name type="scientific">Pseudocercospora musae</name>
    <dbReference type="NCBI Taxonomy" id="113226"/>
    <lineage>
        <taxon>Eukaryota</taxon>
        <taxon>Fungi</taxon>
        <taxon>Dikarya</taxon>
        <taxon>Ascomycota</taxon>
        <taxon>Pezizomycotina</taxon>
        <taxon>Dothideomycetes</taxon>
        <taxon>Dothideomycetidae</taxon>
        <taxon>Mycosphaerellales</taxon>
        <taxon>Mycosphaerellaceae</taxon>
        <taxon>Pseudocercospora</taxon>
    </lineage>
</organism>
<proteinExistence type="predicted"/>
<protein>
    <submittedName>
        <fullName evidence="2">Uncharacterized protein</fullName>
    </submittedName>
</protein>
<comment type="caution">
    <text evidence="2">The sequence shown here is derived from an EMBL/GenBank/DDBJ whole genome shotgun (WGS) entry which is preliminary data.</text>
</comment>
<evidence type="ECO:0000256" key="1">
    <source>
        <dbReference type="SAM" id="MobiDB-lite"/>
    </source>
</evidence>
<evidence type="ECO:0000313" key="2">
    <source>
        <dbReference type="EMBL" id="KXT11581.1"/>
    </source>
</evidence>
<sequence length="416" mass="44935">MFGPRATTRASRGIRSTATRSAARQTTRRTYATEPVTASTTGGSSTRSSAGGGGGGGGGSALTGGLIGGGVVFAAGYAYYHFSGAKSIVQTSQSAKQYADQVADQVKAQLKELKPTDSDNALNEIKGFAQKYATWVPGGKDFVDNSFKDLEDIQKKHGKEVNEVAKKTYDELKEVANKKGASLEVINDVWQILSKRLQELSSIAGDAGQQILDNHPEAKEKLGGSFDQLKQLGDRLGPEAKKQVDETFKEASNIAKAGFSADSASRIYKLVQEKSEQLKKTADQSWQSGLEQVKPMLEKNPKVKEFVEQNMDTLKQGHVTDAVEKIRSAISNGSTESLERYAKQTKQKADQYTSGGLSNWLSAIGGGSQIMPQLQKLKEAADQKGPEAQQLAKNTIHDISKVLEDRSKQAEELLKK</sequence>
<feature type="region of interest" description="Disordered" evidence="1">
    <location>
        <begin position="1"/>
        <end position="58"/>
    </location>
</feature>
<dbReference type="SUPFAM" id="SSF58113">
    <property type="entry name" value="Apolipoprotein A-I"/>
    <property type="match status" value="1"/>
</dbReference>
<keyword evidence="3" id="KW-1185">Reference proteome</keyword>
<dbReference type="EMBL" id="LFZO01000192">
    <property type="protein sequence ID" value="KXT11581.1"/>
    <property type="molecule type" value="Genomic_DNA"/>
</dbReference>
<dbReference type="STRING" id="113226.A0A139IA03"/>
<feature type="compositionally biased region" description="Low complexity" evidence="1">
    <location>
        <begin position="1"/>
        <end position="49"/>
    </location>
</feature>
<name>A0A139IA03_9PEZI</name>
<gene>
    <name evidence="2" type="ORF">AC579_3117</name>
</gene>
<dbReference type="Proteomes" id="UP000073492">
    <property type="component" value="Unassembled WGS sequence"/>
</dbReference>
<evidence type="ECO:0000313" key="3">
    <source>
        <dbReference type="Proteomes" id="UP000073492"/>
    </source>
</evidence>
<dbReference type="AlphaFoldDB" id="A0A139IA03"/>
<reference evidence="2 3" key="1">
    <citation type="submission" date="2015-07" db="EMBL/GenBank/DDBJ databases">
        <title>Comparative genomics of the Sigatoka disease complex on banana suggests a link between parallel evolutionary changes in Pseudocercospora fijiensis and Pseudocercospora eumusae and increased virulence on the banana host.</title>
        <authorList>
            <person name="Chang T.-C."/>
            <person name="Salvucci A."/>
            <person name="Crous P.W."/>
            <person name="Stergiopoulos I."/>
        </authorList>
    </citation>
    <scope>NUCLEOTIDE SEQUENCE [LARGE SCALE GENOMIC DNA]</scope>
    <source>
        <strain evidence="2 3">CBS 116634</strain>
    </source>
</reference>
<dbReference type="OrthoDB" id="3883941at2759"/>